<feature type="transmembrane region" description="Helical" evidence="2">
    <location>
        <begin position="41"/>
        <end position="65"/>
    </location>
</feature>
<dbReference type="EMBL" id="SIHJ01000001">
    <property type="protein sequence ID" value="TWT38019.1"/>
    <property type="molecule type" value="Genomic_DNA"/>
</dbReference>
<keyword evidence="4" id="KW-1185">Reference proteome</keyword>
<keyword evidence="2" id="KW-0472">Membrane</keyword>
<dbReference type="Proteomes" id="UP000316714">
    <property type="component" value="Unassembled WGS sequence"/>
</dbReference>
<gene>
    <name evidence="3" type="ORF">KOR34_29860</name>
</gene>
<evidence type="ECO:0000313" key="3">
    <source>
        <dbReference type="EMBL" id="TWT38019.1"/>
    </source>
</evidence>
<protein>
    <submittedName>
        <fullName evidence="3">Uncharacterized protein</fullName>
    </submittedName>
</protein>
<keyword evidence="2" id="KW-1133">Transmembrane helix</keyword>
<proteinExistence type="predicted"/>
<evidence type="ECO:0000256" key="2">
    <source>
        <dbReference type="SAM" id="Phobius"/>
    </source>
</evidence>
<comment type="caution">
    <text evidence="3">The sequence shown here is derived from an EMBL/GenBank/DDBJ whole genome shotgun (WGS) entry which is preliminary data.</text>
</comment>
<organism evidence="3 4">
    <name type="scientific">Posidoniimonas corsicana</name>
    <dbReference type="NCBI Taxonomy" id="1938618"/>
    <lineage>
        <taxon>Bacteria</taxon>
        <taxon>Pseudomonadati</taxon>
        <taxon>Planctomycetota</taxon>
        <taxon>Planctomycetia</taxon>
        <taxon>Pirellulales</taxon>
        <taxon>Lacipirellulaceae</taxon>
        <taxon>Posidoniimonas</taxon>
    </lineage>
</organism>
<accession>A0A5C5VJF3</accession>
<evidence type="ECO:0000256" key="1">
    <source>
        <dbReference type="SAM" id="MobiDB-lite"/>
    </source>
</evidence>
<keyword evidence="2" id="KW-0812">Transmembrane</keyword>
<reference evidence="3 4" key="1">
    <citation type="submission" date="2019-02" db="EMBL/GenBank/DDBJ databases">
        <title>Deep-cultivation of Planctomycetes and their phenomic and genomic characterization uncovers novel biology.</title>
        <authorList>
            <person name="Wiegand S."/>
            <person name="Jogler M."/>
            <person name="Boedeker C."/>
            <person name="Pinto D."/>
            <person name="Vollmers J."/>
            <person name="Rivas-Marin E."/>
            <person name="Kohn T."/>
            <person name="Peeters S.H."/>
            <person name="Heuer A."/>
            <person name="Rast P."/>
            <person name="Oberbeckmann S."/>
            <person name="Bunk B."/>
            <person name="Jeske O."/>
            <person name="Meyerdierks A."/>
            <person name="Storesund J.E."/>
            <person name="Kallscheuer N."/>
            <person name="Luecker S."/>
            <person name="Lage O.M."/>
            <person name="Pohl T."/>
            <person name="Merkel B.J."/>
            <person name="Hornburger P."/>
            <person name="Mueller R.-W."/>
            <person name="Bruemmer F."/>
            <person name="Labrenz M."/>
            <person name="Spormann A.M."/>
            <person name="Op Den Camp H."/>
            <person name="Overmann J."/>
            <person name="Amann R."/>
            <person name="Jetten M.S.M."/>
            <person name="Mascher T."/>
            <person name="Medema M.H."/>
            <person name="Devos D.P."/>
            <person name="Kaster A.-K."/>
            <person name="Ovreas L."/>
            <person name="Rohde M."/>
            <person name="Galperin M.Y."/>
            <person name="Jogler C."/>
        </authorList>
    </citation>
    <scope>NUCLEOTIDE SEQUENCE [LARGE SCALE GENOMIC DNA]</scope>
    <source>
        <strain evidence="3 4">KOR34</strain>
    </source>
</reference>
<sequence>MAILMNRPGGPTAACNTRAPRDRSARRPLPRLRSAFPPRSAITLIEVLISMGVLTIGILGVAALFPVGAFYAQRAEVSDRADAAAAVALNDAVTRGLVDPENWVSYELVDGGSRPNPWGGAIRPGSRVNGTFTRPFAKDLRDRLAHATYRTWNTGGTNQVAAYQALNHHAGSLFFVDPFGVASGVSGPNQYTSAESLRTVPASTQSFAPITMLNRVWWSPWLSTAAINRVSVGRPSGNTVSGVAPVPLAMADELVAMSDDLAVELGDRADRPAQQRVLTYSGGPLSRQADLHYSYLVSVVPRTPEGRDALAYGGRGQAYDVTAVVFNRRPLNAYNPSDGFGGVETLARAERTCLGSVVSGGPSGGELRLFTRRQTQIDQFSNTLADNLPWKDLKAGQYVMVYGPDPNSTPARPLLYAQWYRVVALNDDDAKKVSGTVYLGPTLALRGPDWPWAASTRSQVEPGLSADYGGDPSVVQDDLRVLILDGAVGAYTRTMRLEAGTAWAD</sequence>
<dbReference type="AlphaFoldDB" id="A0A5C5VJF3"/>
<name>A0A5C5VJF3_9BACT</name>
<feature type="region of interest" description="Disordered" evidence="1">
    <location>
        <begin position="1"/>
        <end position="31"/>
    </location>
</feature>
<evidence type="ECO:0000313" key="4">
    <source>
        <dbReference type="Proteomes" id="UP000316714"/>
    </source>
</evidence>